<accession>A0A1C6H285</accession>
<keyword evidence="14" id="KW-1208">Phospholipid metabolism</keyword>
<evidence type="ECO:0000313" key="20">
    <source>
        <dbReference type="EMBL" id="SCJ51555.1"/>
    </source>
</evidence>
<keyword evidence="18" id="KW-0479">Metal-binding</keyword>
<evidence type="ECO:0000256" key="11">
    <source>
        <dbReference type="ARBA" id="ARBA00023098"/>
    </source>
</evidence>
<comment type="subcellular location">
    <subcellularLocation>
        <location evidence="1">Cell membrane</location>
        <topology evidence="1">Multi-pass membrane protein</topology>
    </subcellularLocation>
</comment>
<keyword evidence="3" id="KW-1003">Cell membrane</keyword>
<evidence type="ECO:0000256" key="5">
    <source>
        <dbReference type="ARBA" id="ARBA00022679"/>
    </source>
</evidence>
<keyword evidence="5 20" id="KW-0808">Transferase</keyword>
<proteinExistence type="inferred from homology"/>
<reference evidence="20" key="1">
    <citation type="submission" date="2015-09" db="EMBL/GenBank/DDBJ databases">
        <authorList>
            <consortium name="Pathogen Informatics"/>
        </authorList>
    </citation>
    <scope>NUCLEOTIDE SEQUENCE</scope>
    <source>
        <strain evidence="20">2789STDY5834896</strain>
    </source>
</reference>
<keyword evidence="18" id="KW-0460">Magnesium</keyword>
<feature type="transmembrane region" description="Helical" evidence="19">
    <location>
        <begin position="34"/>
        <end position="53"/>
    </location>
</feature>
<evidence type="ECO:0000256" key="8">
    <source>
        <dbReference type="ARBA" id="ARBA00022777"/>
    </source>
</evidence>
<keyword evidence="10 19" id="KW-1133">Transmembrane helix</keyword>
<dbReference type="GO" id="GO:0046872">
    <property type="term" value="F:metal ion binding"/>
    <property type="evidence" value="ECO:0007669"/>
    <property type="project" value="UniProtKB-KW"/>
</dbReference>
<gene>
    <name evidence="20" type="primary">dgkA</name>
    <name evidence="20" type="ORF">SAMEA3545359_00642</name>
</gene>
<dbReference type="InterPro" id="IPR036945">
    <property type="entry name" value="DAGK_sf"/>
</dbReference>
<keyword evidence="4" id="KW-0444">Lipid biosynthesis</keyword>
<feature type="active site" description="Proton acceptor" evidence="15">
    <location>
        <position position="72"/>
    </location>
</feature>
<evidence type="ECO:0000256" key="4">
    <source>
        <dbReference type="ARBA" id="ARBA00022516"/>
    </source>
</evidence>
<evidence type="ECO:0000256" key="19">
    <source>
        <dbReference type="SAM" id="Phobius"/>
    </source>
</evidence>
<dbReference type="GO" id="GO:0005886">
    <property type="term" value="C:plasma membrane"/>
    <property type="evidence" value="ECO:0007669"/>
    <property type="project" value="UniProtKB-SubCell"/>
</dbReference>
<feature type="binding site" evidence="17">
    <location>
        <position position="79"/>
    </location>
    <ligand>
        <name>ATP</name>
        <dbReference type="ChEBI" id="CHEBI:30616"/>
    </ligand>
</feature>
<sequence>MPKQRPKGLFLQFVHSFGHAFRGLFWALGSQRNLRFHLVAAVWVCYLGFFARFSAGQWGLIALCCGSVLAAELGNTALEVLCDKVCPEHDSAIGRCKDVAAAAVLVAAIAAAAVGLLLFCQSGRPARLLAALRSPWPLPLTALLLLASWLLVRGGLNKK</sequence>
<dbReference type="CDD" id="cd14265">
    <property type="entry name" value="UDPK_IM_like"/>
    <property type="match status" value="1"/>
</dbReference>
<evidence type="ECO:0000256" key="16">
    <source>
        <dbReference type="PIRSR" id="PIRSR600829-2"/>
    </source>
</evidence>
<keyword evidence="12 19" id="KW-0472">Membrane</keyword>
<dbReference type="InterPro" id="IPR000829">
    <property type="entry name" value="DAGK"/>
</dbReference>
<dbReference type="EMBL" id="FMHG01000001">
    <property type="protein sequence ID" value="SCJ51555.1"/>
    <property type="molecule type" value="Genomic_DNA"/>
</dbReference>
<feature type="transmembrane region" description="Helical" evidence="19">
    <location>
        <begin position="138"/>
        <end position="156"/>
    </location>
</feature>
<keyword evidence="7 17" id="KW-0547">Nucleotide-binding</keyword>
<keyword evidence="13" id="KW-0594">Phospholipid biosynthesis</keyword>
<keyword evidence="6 19" id="KW-0812">Transmembrane</keyword>
<evidence type="ECO:0000256" key="6">
    <source>
        <dbReference type="ARBA" id="ARBA00022692"/>
    </source>
</evidence>
<evidence type="ECO:0000256" key="14">
    <source>
        <dbReference type="ARBA" id="ARBA00023264"/>
    </source>
</evidence>
<dbReference type="GO" id="GO:0008654">
    <property type="term" value="P:phospholipid biosynthetic process"/>
    <property type="evidence" value="ECO:0007669"/>
    <property type="project" value="UniProtKB-KW"/>
</dbReference>
<dbReference type="AlphaFoldDB" id="A0A1C6H285"/>
<dbReference type="Gene3D" id="1.10.287.3610">
    <property type="match status" value="1"/>
</dbReference>
<evidence type="ECO:0000256" key="7">
    <source>
        <dbReference type="ARBA" id="ARBA00022741"/>
    </source>
</evidence>
<dbReference type="GO" id="GO:0005524">
    <property type="term" value="F:ATP binding"/>
    <property type="evidence" value="ECO:0007669"/>
    <property type="project" value="UniProtKB-KW"/>
</dbReference>
<feature type="binding site" evidence="16">
    <location>
        <position position="72"/>
    </location>
    <ligand>
        <name>substrate</name>
    </ligand>
</feature>
<evidence type="ECO:0000256" key="17">
    <source>
        <dbReference type="PIRSR" id="PIRSR600829-3"/>
    </source>
</evidence>
<feature type="binding site" evidence="17">
    <location>
        <begin position="97"/>
        <end position="98"/>
    </location>
    <ligand>
        <name>ATP</name>
        <dbReference type="ChEBI" id="CHEBI:30616"/>
    </ligand>
</feature>
<dbReference type="PANTHER" id="PTHR34299:SF1">
    <property type="entry name" value="DIACYLGLYCEROL KINASE"/>
    <property type="match status" value="1"/>
</dbReference>
<evidence type="ECO:0000256" key="9">
    <source>
        <dbReference type="ARBA" id="ARBA00022840"/>
    </source>
</evidence>
<protein>
    <submittedName>
        <fullName evidence="20">Undecaprenol kinase</fullName>
        <ecNumber evidence="20">2.7.1.66</ecNumber>
    </submittedName>
</protein>
<evidence type="ECO:0000256" key="13">
    <source>
        <dbReference type="ARBA" id="ARBA00023209"/>
    </source>
</evidence>
<feature type="transmembrane region" description="Helical" evidence="19">
    <location>
        <begin position="99"/>
        <end position="118"/>
    </location>
</feature>
<keyword evidence="9 17" id="KW-0067">ATP-binding</keyword>
<evidence type="ECO:0000256" key="2">
    <source>
        <dbReference type="ARBA" id="ARBA00005967"/>
    </source>
</evidence>
<name>A0A1C6H285_9FIRM</name>
<evidence type="ECO:0000256" key="12">
    <source>
        <dbReference type="ARBA" id="ARBA00023136"/>
    </source>
</evidence>
<keyword evidence="8 20" id="KW-0418">Kinase</keyword>
<dbReference type="PANTHER" id="PTHR34299">
    <property type="entry name" value="DIACYLGLYCEROL KINASE"/>
    <property type="match status" value="1"/>
</dbReference>
<evidence type="ECO:0000256" key="18">
    <source>
        <dbReference type="PIRSR" id="PIRSR600829-4"/>
    </source>
</evidence>
<feature type="binding site" evidence="18">
    <location>
        <position position="79"/>
    </location>
    <ligand>
        <name>a divalent metal cation</name>
        <dbReference type="ChEBI" id="CHEBI:60240"/>
    </ligand>
</feature>
<dbReference type="Pfam" id="PF01219">
    <property type="entry name" value="DAGK_prokar"/>
    <property type="match status" value="1"/>
</dbReference>
<comment type="similarity">
    <text evidence="2">Belongs to the bacterial diacylglycerol kinase family.</text>
</comment>
<evidence type="ECO:0000256" key="3">
    <source>
        <dbReference type="ARBA" id="ARBA00022475"/>
    </source>
</evidence>
<comment type="cofactor">
    <cofactor evidence="18">
        <name>Mg(2+)</name>
        <dbReference type="ChEBI" id="CHEBI:18420"/>
    </cofactor>
    <text evidence="18">Mn(2+), Zn(2+), Cd(2+) and Co(2+) support activity to lesser extents.</text>
</comment>
<organism evidence="20">
    <name type="scientific">uncultured Anaerotruncus sp</name>
    <dbReference type="NCBI Taxonomy" id="905011"/>
    <lineage>
        <taxon>Bacteria</taxon>
        <taxon>Bacillati</taxon>
        <taxon>Bacillota</taxon>
        <taxon>Clostridia</taxon>
        <taxon>Eubacteriales</taxon>
        <taxon>Oscillospiraceae</taxon>
        <taxon>Anaerotruncus</taxon>
        <taxon>environmental samples</taxon>
    </lineage>
</organism>
<evidence type="ECO:0000256" key="1">
    <source>
        <dbReference type="ARBA" id="ARBA00004651"/>
    </source>
</evidence>
<dbReference type="InterPro" id="IPR033717">
    <property type="entry name" value="UDPK"/>
</dbReference>
<evidence type="ECO:0000256" key="15">
    <source>
        <dbReference type="PIRSR" id="PIRSR600829-1"/>
    </source>
</evidence>
<dbReference type="EC" id="2.7.1.66" evidence="20"/>
<keyword evidence="11" id="KW-0443">Lipid metabolism</keyword>
<evidence type="ECO:0000256" key="10">
    <source>
        <dbReference type="ARBA" id="ARBA00022989"/>
    </source>
</evidence>
<dbReference type="GO" id="GO:0036433">
    <property type="term" value="F:di-trans, poly-cis-undecaprenol kinase activity"/>
    <property type="evidence" value="ECO:0007669"/>
    <property type="project" value="UniProtKB-EC"/>
</dbReference>